<dbReference type="Gramene" id="HORVU.MOREX.r2.3HG0194370.1">
    <property type="protein sequence ID" value="HORVU.MOREX.r2.3HG0194370.1"/>
    <property type="gene ID" value="HORVU.MOREX.r2.3HG0194370"/>
</dbReference>
<dbReference type="Proteomes" id="UP000011116">
    <property type="component" value="Chromosome 3H"/>
</dbReference>
<proteinExistence type="predicted"/>
<dbReference type="Gramene" id="HORVU.MOREX.r3.3HG0234220.1">
    <property type="protein sequence ID" value="HORVU.MOREX.r3.3HG0234220.1"/>
    <property type="gene ID" value="HORVU.MOREX.r3.3HG0234220"/>
</dbReference>
<evidence type="ECO:0000256" key="1">
    <source>
        <dbReference type="SAM" id="MobiDB-lite"/>
    </source>
</evidence>
<dbReference type="AlphaFoldDB" id="A0A8I6X4M7"/>
<dbReference type="EnsemblPlants" id="HORVU.MOREX.r3.3HG0234220.1">
    <property type="protein sequence ID" value="HORVU.MOREX.r3.3HG0234220.1"/>
    <property type="gene ID" value="HORVU.MOREX.r3.3HG0234220"/>
</dbReference>
<sequence length="154" mass="17202">MSSLPSTRAASTAPRAARARSPQRPRPTDASTEAPHTRIPELSWPRRTRAELVQPRAVCAVSTDTDGCVMRACERLTTCVLLRSRAEPASPWVDAGIALGRRRRARRCGAHNLFGEMLGPLGRTNRDLLRCPYWHIRRACACHTYEQTSQQNGR</sequence>
<evidence type="ECO:0000313" key="3">
    <source>
        <dbReference type="Proteomes" id="UP000011116"/>
    </source>
</evidence>
<reference evidence="2" key="2">
    <citation type="submission" date="2020-10" db="EMBL/GenBank/DDBJ databases">
        <authorList>
            <person name="Scholz U."/>
            <person name="Mascher M."/>
            <person name="Fiebig A."/>
        </authorList>
    </citation>
    <scope>NUCLEOTIDE SEQUENCE [LARGE SCALE GENOMIC DNA]</scope>
    <source>
        <strain evidence="2">cv. Morex</strain>
    </source>
</reference>
<accession>A0A8I6X4M7</accession>
<protein>
    <submittedName>
        <fullName evidence="2">Uncharacterized protein</fullName>
    </submittedName>
</protein>
<name>A0A8I6X4M7_HORVV</name>
<keyword evidence="3" id="KW-1185">Reference proteome</keyword>
<organism evidence="2 3">
    <name type="scientific">Hordeum vulgare subsp. vulgare</name>
    <name type="common">Domesticated barley</name>
    <dbReference type="NCBI Taxonomy" id="112509"/>
    <lineage>
        <taxon>Eukaryota</taxon>
        <taxon>Viridiplantae</taxon>
        <taxon>Streptophyta</taxon>
        <taxon>Embryophyta</taxon>
        <taxon>Tracheophyta</taxon>
        <taxon>Spermatophyta</taxon>
        <taxon>Magnoliopsida</taxon>
        <taxon>Liliopsida</taxon>
        <taxon>Poales</taxon>
        <taxon>Poaceae</taxon>
        <taxon>BOP clade</taxon>
        <taxon>Pooideae</taxon>
        <taxon>Triticodae</taxon>
        <taxon>Triticeae</taxon>
        <taxon>Hordeinae</taxon>
        <taxon>Hordeum</taxon>
    </lineage>
</organism>
<feature type="region of interest" description="Disordered" evidence="1">
    <location>
        <begin position="1"/>
        <end position="46"/>
    </location>
</feature>
<feature type="compositionally biased region" description="Low complexity" evidence="1">
    <location>
        <begin position="1"/>
        <end position="16"/>
    </location>
</feature>
<reference evidence="3" key="1">
    <citation type="journal article" date="2012" name="Nature">
        <title>A physical, genetic and functional sequence assembly of the barley genome.</title>
        <authorList>
            <consortium name="The International Barley Genome Sequencing Consortium"/>
            <person name="Mayer K.F."/>
            <person name="Waugh R."/>
            <person name="Brown J.W."/>
            <person name="Schulman A."/>
            <person name="Langridge P."/>
            <person name="Platzer M."/>
            <person name="Fincher G.B."/>
            <person name="Muehlbauer G.J."/>
            <person name="Sato K."/>
            <person name="Close T.J."/>
            <person name="Wise R.P."/>
            <person name="Stein N."/>
        </authorList>
    </citation>
    <scope>NUCLEOTIDE SEQUENCE [LARGE SCALE GENOMIC DNA]</scope>
    <source>
        <strain evidence="3">cv. Morex</strain>
    </source>
</reference>
<evidence type="ECO:0000313" key="2">
    <source>
        <dbReference type="EnsemblPlants" id="HORVU.MOREX.r3.3HG0234220.1"/>
    </source>
</evidence>
<reference evidence="2" key="3">
    <citation type="submission" date="2022-01" db="UniProtKB">
        <authorList>
            <consortium name="EnsemblPlants"/>
        </authorList>
    </citation>
    <scope>IDENTIFICATION</scope>
    <source>
        <strain evidence="2">subsp. vulgare</strain>
    </source>
</reference>